<evidence type="ECO:0000313" key="1">
    <source>
        <dbReference type="EMBL" id="RTS51969.1"/>
    </source>
</evidence>
<proteinExistence type="predicted"/>
<organism evidence="1 2">
    <name type="scientific">Pseudomonas aeruginosa</name>
    <dbReference type="NCBI Taxonomy" id="287"/>
    <lineage>
        <taxon>Bacteria</taxon>
        <taxon>Pseudomonadati</taxon>
        <taxon>Pseudomonadota</taxon>
        <taxon>Gammaproteobacteria</taxon>
        <taxon>Pseudomonadales</taxon>
        <taxon>Pseudomonadaceae</taxon>
        <taxon>Pseudomonas</taxon>
    </lineage>
</organism>
<dbReference type="EMBL" id="RXTL01000005">
    <property type="protein sequence ID" value="RTS51969.1"/>
    <property type="molecule type" value="Genomic_DNA"/>
</dbReference>
<evidence type="ECO:0000313" key="2">
    <source>
        <dbReference type="Proteomes" id="UP000276985"/>
    </source>
</evidence>
<accession>A0ABD7K923</accession>
<gene>
    <name evidence="1" type="ORF">DY940_03975</name>
</gene>
<comment type="caution">
    <text evidence="1">The sequence shown here is derived from an EMBL/GenBank/DDBJ whole genome shotgun (WGS) entry which is preliminary data.</text>
</comment>
<name>A0ABD7K923_PSEAI</name>
<dbReference type="Proteomes" id="UP000276985">
    <property type="component" value="Unassembled WGS sequence"/>
</dbReference>
<sequence>MALPVVRKTGWPTNAKTFRTKRDAEDWARRTEDEMVRGVYIQRSGSERM</sequence>
<reference evidence="1 2" key="1">
    <citation type="submission" date="2018-12" db="EMBL/GenBank/DDBJ databases">
        <title>Pseudomonas aeruginosa Diversity Panel.</title>
        <authorList>
            <person name="Snesrud E."/>
            <person name="Mcgann P."/>
        </authorList>
    </citation>
    <scope>NUCLEOTIDE SEQUENCE [LARGE SCALE GENOMIC DNA]</scope>
    <source>
        <strain evidence="1 2">MRSN6241</strain>
    </source>
</reference>
<dbReference type="AlphaFoldDB" id="A0ABD7K923"/>
<protein>
    <submittedName>
        <fullName evidence="1">Integrase</fullName>
    </submittedName>
</protein>